<gene>
    <name evidence="7" type="ORF">PVK37_13330</name>
</gene>
<name>A0ABY7ZWP8_9ACTN</name>
<evidence type="ECO:0000313" key="8">
    <source>
        <dbReference type="Proteomes" id="UP001219605"/>
    </source>
</evidence>
<dbReference type="InterPro" id="IPR003807">
    <property type="entry name" value="DUF202"/>
</dbReference>
<feature type="transmembrane region" description="Helical" evidence="5">
    <location>
        <begin position="41"/>
        <end position="60"/>
    </location>
</feature>
<evidence type="ECO:0000259" key="6">
    <source>
        <dbReference type="Pfam" id="PF02656"/>
    </source>
</evidence>
<evidence type="ECO:0000256" key="1">
    <source>
        <dbReference type="ARBA" id="ARBA00004127"/>
    </source>
</evidence>
<evidence type="ECO:0000256" key="3">
    <source>
        <dbReference type="ARBA" id="ARBA00022989"/>
    </source>
</evidence>
<keyword evidence="4 5" id="KW-0472">Membrane</keyword>
<evidence type="ECO:0000256" key="4">
    <source>
        <dbReference type="ARBA" id="ARBA00023136"/>
    </source>
</evidence>
<sequence length="99" mass="10119">MSVDPGLQPERTRLAWRRTALALTAVTVLTVRLALGGGPVGALAAGSALLVWGLAVRVCWPRATGTGPAPSGGRRLPLVALAAVGYALLGTLLVLPTLW</sequence>
<keyword evidence="2 5" id="KW-0812">Transmembrane</keyword>
<dbReference type="Proteomes" id="UP001219605">
    <property type="component" value="Chromosome"/>
</dbReference>
<dbReference type="Pfam" id="PF02656">
    <property type="entry name" value="DUF202"/>
    <property type="match status" value="1"/>
</dbReference>
<feature type="domain" description="DUF202" evidence="6">
    <location>
        <begin position="4"/>
        <end position="56"/>
    </location>
</feature>
<comment type="subcellular location">
    <subcellularLocation>
        <location evidence="1">Endomembrane system</location>
        <topology evidence="1">Multi-pass membrane protein</topology>
    </subcellularLocation>
</comment>
<protein>
    <submittedName>
        <fullName evidence="7">DUF202 domain-containing protein</fullName>
    </submittedName>
</protein>
<dbReference type="EMBL" id="CP118615">
    <property type="protein sequence ID" value="WDZ87313.1"/>
    <property type="molecule type" value="Genomic_DNA"/>
</dbReference>
<reference evidence="7 8" key="1">
    <citation type="submission" date="2023-02" db="EMBL/GenBank/DDBJ databases">
        <authorList>
            <person name="Mo P."/>
        </authorList>
    </citation>
    <scope>NUCLEOTIDE SEQUENCE [LARGE SCALE GENOMIC DNA]</scope>
    <source>
        <strain evidence="7 8">HUAS 3</strain>
    </source>
</reference>
<organism evidence="7 8">
    <name type="scientific">Micromonospora cathayae</name>
    <dbReference type="NCBI Taxonomy" id="3028804"/>
    <lineage>
        <taxon>Bacteria</taxon>
        <taxon>Bacillati</taxon>
        <taxon>Actinomycetota</taxon>
        <taxon>Actinomycetes</taxon>
        <taxon>Micromonosporales</taxon>
        <taxon>Micromonosporaceae</taxon>
        <taxon>Micromonospora</taxon>
    </lineage>
</organism>
<evidence type="ECO:0000313" key="7">
    <source>
        <dbReference type="EMBL" id="WDZ87313.1"/>
    </source>
</evidence>
<evidence type="ECO:0000256" key="2">
    <source>
        <dbReference type="ARBA" id="ARBA00022692"/>
    </source>
</evidence>
<feature type="transmembrane region" description="Helical" evidence="5">
    <location>
        <begin position="76"/>
        <end position="98"/>
    </location>
</feature>
<keyword evidence="8" id="KW-1185">Reference proteome</keyword>
<proteinExistence type="predicted"/>
<evidence type="ECO:0000256" key="5">
    <source>
        <dbReference type="SAM" id="Phobius"/>
    </source>
</evidence>
<accession>A0ABY7ZWP8</accession>
<keyword evidence="3 5" id="KW-1133">Transmembrane helix</keyword>
<dbReference type="RefSeq" id="WP_275034239.1">
    <property type="nucleotide sequence ID" value="NZ_CP118615.1"/>
</dbReference>